<dbReference type="SMART" id="SM00320">
    <property type="entry name" value="WD40"/>
    <property type="match status" value="5"/>
</dbReference>
<sequence length="399" mass="43552">MSSPTDTLHPKCIATTGDEFHHRTRTSHSSHLSDESLVARRSNIFRKALFTPDGTSIVTHTEDNCLRTFVLPPELLDERYEPLSLNAYATWQSGSNVQSYAVYPGFDLQDPTTTFVLTGSASVPVTLRNALDYNSVQASYPLIHRTTEEYQPPRSLAWTRDGLHFLVGSDNLLAGFDCSQAGQGPTIFHKLKAGRKSSSGLQMLQRKGLVSSLSISNDGLLALGTNEREIAMYDNDGLGSWVSSFELEEGLGTGISDLKWSPCGKHLLIAERQSNVIQMYDIRNTQQKVGDLTGRYAATPQVMNIDVVPTASGYEVWGGSTDGTVRMWSNPGDEYGGQMPSATLKLHGSPVSSAIWHPSGAILATASGRRFDDTTSTELDKDSGLSDLKQDSSLKIWTV</sequence>
<proteinExistence type="predicted"/>
<dbReference type="OMA" id="IRTWILP"/>
<dbReference type="eggNOG" id="KOG2919">
    <property type="taxonomic scope" value="Eukaryota"/>
</dbReference>
<evidence type="ECO:0000313" key="2">
    <source>
        <dbReference type="Proteomes" id="UP000016931"/>
    </source>
</evidence>
<dbReference type="SUPFAM" id="SSF50978">
    <property type="entry name" value="WD40 repeat-like"/>
    <property type="match status" value="1"/>
</dbReference>
<name>N1QGR6_SPHMS</name>
<dbReference type="PANTHER" id="PTHR13211">
    <property type="entry name" value="TELOMERASE CAJAL BODY PROTEIN 1"/>
    <property type="match status" value="1"/>
</dbReference>
<dbReference type="Proteomes" id="UP000016931">
    <property type="component" value="Unassembled WGS sequence"/>
</dbReference>
<dbReference type="HOGENOM" id="CLU_022731_0_1_1"/>
<dbReference type="InterPro" id="IPR051150">
    <property type="entry name" value="SWT21/TCAB1_mRNA_Telomere"/>
</dbReference>
<dbReference type="GeneID" id="27898706"/>
<evidence type="ECO:0000313" key="1">
    <source>
        <dbReference type="EMBL" id="EMF09194.1"/>
    </source>
</evidence>
<organism evidence="1 2">
    <name type="scientific">Sphaerulina musiva (strain SO2202)</name>
    <name type="common">Poplar stem canker fungus</name>
    <name type="synonym">Septoria musiva</name>
    <dbReference type="NCBI Taxonomy" id="692275"/>
    <lineage>
        <taxon>Eukaryota</taxon>
        <taxon>Fungi</taxon>
        <taxon>Dikarya</taxon>
        <taxon>Ascomycota</taxon>
        <taxon>Pezizomycotina</taxon>
        <taxon>Dothideomycetes</taxon>
        <taxon>Dothideomycetidae</taxon>
        <taxon>Mycosphaerellales</taxon>
        <taxon>Mycosphaerellaceae</taxon>
        <taxon>Sphaerulina</taxon>
    </lineage>
</organism>
<dbReference type="EMBL" id="KB456269">
    <property type="protein sequence ID" value="EMF09194.1"/>
    <property type="molecule type" value="Genomic_DNA"/>
</dbReference>
<dbReference type="PANTHER" id="PTHR13211:SF0">
    <property type="entry name" value="TELOMERASE CAJAL BODY PROTEIN 1"/>
    <property type="match status" value="1"/>
</dbReference>
<dbReference type="InterPro" id="IPR036322">
    <property type="entry name" value="WD40_repeat_dom_sf"/>
</dbReference>
<dbReference type="OrthoDB" id="239865at2759"/>
<dbReference type="InterPro" id="IPR015943">
    <property type="entry name" value="WD40/YVTN_repeat-like_dom_sf"/>
</dbReference>
<dbReference type="InterPro" id="IPR001680">
    <property type="entry name" value="WD40_rpt"/>
</dbReference>
<dbReference type="RefSeq" id="XP_016757315.1">
    <property type="nucleotide sequence ID" value="XM_016901569.1"/>
</dbReference>
<dbReference type="Pfam" id="PF00400">
    <property type="entry name" value="WD40"/>
    <property type="match status" value="1"/>
</dbReference>
<protein>
    <submittedName>
        <fullName evidence="1">WD40 repeat-like protein</fullName>
    </submittedName>
</protein>
<dbReference type="AlphaFoldDB" id="N1QGR6"/>
<gene>
    <name evidence="1" type="ORF">SEPMUDRAFT_120065</name>
</gene>
<accession>N1QGR6</accession>
<reference evidence="1 2" key="1">
    <citation type="journal article" date="2012" name="PLoS Pathog.">
        <title>Diverse lifestyles and strategies of plant pathogenesis encoded in the genomes of eighteen Dothideomycetes fungi.</title>
        <authorList>
            <person name="Ohm R.A."/>
            <person name="Feau N."/>
            <person name="Henrissat B."/>
            <person name="Schoch C.L."/>
            <person name="Horwitz B.A."/>
            <person name="Barry K.W."/>
            <person name="Condon B.J."/>
            <person name="Copeland A.C."/>
            <person name="Dhillon B."/>
            <person name="Glaser F."/>
            <person name="Hesse C.N."/>
            <person name="Kosti I."/>
            <person name="LaButti K."/>
            <person name="Lindquist E.A."/>
            <person name="Lucas S."/>
            <person name="Salamov A.A."/>
            <person name="Bradshaw R.E."/>
            <person name="Ciuffetti L."/>
            <person name="Hamelin R.C."/>
            <person name="Kema G.H.J."/>
            <person name="Lawrence C."/>
            <person name="Scott J.A."/>
            <person name="Spatafora J.W."/>
            <person name="Turgeon B.G."/>
            <person name="de Wit P.J.G.M."/>
            <person name="Zhong S."/>
            <person name="Goodwin S.B."/>
            <person name="Grigoriev I.V."/>
        </authorList>
    </citation>
    <scope>NUCLEOTIDE SEQUENCE [LARGE SCALE GENOMIC DNA]</scope>
    <source>
        <strain evidence="1 2">SO2202</strain>
    </source>
</reference>
<dbReference type="Gene3D" id="2.130.10.10">
    <property type="entry name" value="YVTN repeat-like/Quinoprotein amine dehydrogenase"/>
    <property type="match status" value="2"/>
</dbReference>
<keyword evidence="2" id="KW-1185">Reference proteome</keyword>
<dbReference type="STRING" id="692275.N1QGR6"/>